<gene>
    <name evidence="2" type="ORF">NCTC7582_00289</name>
</gene>
<feature type="transmembrane region" description="Helical" evidence="1">
    <location>
        <begin position="196"/>
        <end position="215"/>
    </location>
</feature>
<protein>
    <recommendedName>
        <fullName evidence="4">DUF4181 domain-containing protein</fullName>
    </recommendedName>
</protein>
<sequence>MTTFKEKLDQELGEAPRFTKSLQEDILRQVRQTKKTRRWSYPLIIIGAIVMFLLIIEIGPLGQIEQTQHASIVQLAQQQSIKKYTMIYNSDEEIFKAGRPGWVIGQRVMEQSSEKVLLQQLLQQATVTQMNERTFFRLQRDVWVEFEKGQVMKLKMFINDEDIGIVDYDNNSFYKVENKDLAKAYLDLILNDDAKFGMSGLIVMLVIFLAIQMLGDKLMRKMFNIPKEYVNSHHRRAVWAIKILNTMMLMVIIIKGWILFTVIIGGYLVVSLFSSIFIDYYYGREEKRHYLSISSAIVGLLSLILFLFYIS</sequence>
<keyword evidence="1" id="KW-0812">Transmembrane</keyword>
<evidence type="ECO:0008006" key="4">
    <source>
        <dbReference type="Google" id="ProtNLM"/>
    </source>
</evidence>
<feature type="transmembrane region" description="Helical" evidence="1">
    <location>
        <begin position="264"/>
        <end position="283"/>
    </location>
</feature>
<proteinExistence type="predicted"/>
<dbReference type="EMBL" id="UAQE01000001">
    <property type="protein sequence ID" value="SPT95999.1"/>
    <property type="molecule type" value="Genomic_DNA"/>
</dbReference>
<keyword evidence="1" id="KW-1133">Transmembrane helix</keyword>
<keyword evidence="1" id="KW-0472">Membrane</keyword>
<dbReference type="Proteomes" id="UP000251431">
    <property type="component" value="Unassembled WGS sequence"/>
</dbReference>
<feature type="transmembrane region" description="Helical" evidence="1">
    <location>
        <begin position="290"/>
        <end position="310"/>
    </location>
</feature>
<dbReference type="AlphaFoldDB" id="A0A2X0XAX1"/>
<evidence type="ECO:0000256" key="1">
    <source>
        <dbReference type="SAM" id="Phobius"/>
    </source>
</evidence>
<reference evidence="2 3" key="1">
    <citation type="submission" date="2018-06" db="EMBL/GenBank/DDBJ databases">
        <authorList>
            <consortium name="Pathogen Informatics"/>
            <person name="Doyle S."/>
        </authorList>
    </citation>
    <scope>NUCLEOTIDE SEQUENCE [LARGE SCALE GENOMIC DNA]</scope>
    <source>
        <strain evidence="2 3">NCTC7582</strain>
    </source>
</reference>
<accession>A0A2X0XAX1</accession>
<feature type="transmembrane region" description="Helical" evidence="1">
    <location>
        <begin position="39"/>
        <end position="56"/>
    </location>
</feature>
<evidence type="ECO:0000313" key="2">
    <source>
        <dbReference type="EMBL" id="SPT95999.1"/>
    </source>
</evidence>
<evidence type="ECO:0000313" key="3">
    <source>
        <dbReference type="Proteomes" id="UP000251431"/>
    </source>
</evidence>
<name>A0A2X0XAX1_9BACI</name>
<dbReference type="RefSeq" id="WP_112116392.1">
    <property type="nucleotide sequence ID" value="NZ_UAQE01000001.1"/>
</dbReference>
<organism evidence="2 3">
    <name type="scientific">Lysinibacillus capsici</name>
    <dbReference type="NCBI Taxonomy" id="2115968"/>
    <lineage>
        <taxon>Bacteria</taxon>
        <taxon>Bacillati</taxon>
        <taxon>Bacillota</taxon>
        <taxon>Bacilli</taxon>
        <taxon>Bacillales</taxon>
        <taxon>Bacillaceae</taxon>
        <taxon>Lysinibacillus</taxon>
    </lineage>
</organism>